<comment type="caution">
    <text evidence="5">The sequence shown here is derived from an EMBL/GenBank/DDBJ whole genome shotgun (WGS) entry which is preliminary data.</text>
</comment>
<sequence precursor="true">MFTSRLPFTFGWLALLVPVTLLLSLGPVGTESLHAASFDETYQLFLAGKYDEAQAVAAAEVERGVWNRRWPELLIECMLVRGQYAEALVQYDAALQRFPTSLSLRLLGIEAVRYNNLPDRAGQEVARFQQVLQSGQLQFASRDTLIAAGRFLAMRDLDARKILELFYDRVRESNPTFLDAYLATAELAINKGDFGVAAETLNQAKRDHAGDPRVHYWTAKAFESSDSKATAEALMKALEINPKHTPSLILQADMLIDREQYESAEEVIDEVLAINPSHPEAIALQAVLAHLSGDYEAEKKLRDKAMEAWPQNPEVDHLIGRKLSQKYRFAEGADYQRSALLLDPDHVGASFQLAQDLLRLGEDDIGWKLAEDVSTQDEYNVVAYNLMTLRDRIKGFTELSADGILIRMEPREAAIYGDAVMELLKQARQVLCDKYDVQPDKTIVVEIFPEQSDFAIRTFGLPGGQGFLGVCFGRVITANSPASQGARPANWQSVLWHEFCHVVTLEKTKNRMPRWLSEGISVYEERLRDPSWGQSMSAGYRRMILGDDLTKVSELSGAFLSPPSGMHLQFAYYESSLVVEYLVEQYGMDALLQILDSLATGVPINDALAMSVGSIDKLDVQFAEYAQQKAREFAPQADWSVEDYPEKPSEESLQDWLKEHPNSYAAHRDLASLLTAKGQMEAARVHLEKLVELGAVSSEEDGPLEMLAAIHRKLGDQAAEIDALNKISAISSDALPTHRRLIELGRDAEDWQSVREHADAALAIQPLAEDLHQANIDASLAMGEPENALPSLEALRNMEPVDPAGLDYQMAKTHAEIGDVQQAQRFVLMALDRAPRYRDAHRLLLDLATTKQETARQETAETNSDAGGESELGKTQSGETQSGETQSDETEKDEPTEQTK</sequence>
<feature type="compositionally biased region" description="Polar residues" evidence="3">
    <location>
        <begin position="873"/>
        <end position="885"/>
    </location>
</feature>
<keyword evidence="1" id="KW-0677">Repeat</keyword>
<evidence type="ECO:0000256" key="2">
    <source>
        <dbReference type="ARBA" id="ARBA00022803"/>
    </source>
</evidence>
<name>A0A5C6AW95_9BACT</name>
<evidence type="ECO:0000256" key="3">
    <source>
        <dbReference type="SAM" id="MobiDB-lite"/>
    </source>
</evidence>
<evidence type="ECO:0000256" key="1">
    <source>
        <dbReference type="ARBA" id="ARBA00022737"/>
    </source>
</evidence>
<dbReference type="Pfam" id="PF14559">
    <property type="entry name" value="TPR_19"/>
    <property type="match status" value="1"/>
</dbReference>
<accession>A0A5C6AW95</accession>
<dbReference type="InterPro" id="IPR039568">
    <property type="entry name" value="Peptidase_MA-like_dom"/>
</dbReference>
<organism evidence="5 6">
    <name type="scientific">Stieleria varia</name>
    <dbReference type="NCBI Taxonomy" id="2528005"/>
    <lineage>
        <taxon>Bacteria</taxon>
        <taxon>Pseudomonadati</taxon>
        <taxon>Planctomycetota</taxon>
        <taxon>Planctomycetia</taxon>
        <taxon>Pirellulales</taxon>
        <taxon>Pirellulaceae</taxon>
        <taxon>Stieleria</taxon>
    </lineage>
</organism>
<dbReference type="InterPro" id="IPR011990">
    <property type="entry name" value="TPR-like_helical_dom_sf"/>
</dbReference>
<proteinExistence type="predicted"/>
<protein>
    <submittedName>
        <fullName evidence="5">Cellulose synthase subunit BcsC</fullName>
    </submittedName>
</protein>
<evidence type="ECO:0000313" key="6">
    <source>
        <dbReference type="Proteomes" id="UP000320176"/>
    </source>
</evidence>
<dbReference type="InterPro" id="IPR051012">
    <property type="entry name" value="CellSynth/LPSAsmb/PSIAsmb"/>
</dbReference>
<feature type="region of interest" description="Disordered" evidence="3">
    <location>
        <begin position="852"/>
        <end position="900"/>
    </location>
</feature>
<dbReference type="EMBL" id="SJPN01000004">
    <property type="protein sequence ID" value="TWU02404.1"/>
    <property type="molecule type" value="Genomic_DNA"/>
</dbReference>
<dbReference type="Proteomes" id="UP000320176">
    <property type="component" value="Unassembled WGS sequence"/>
</dbReference>
<feature type="domain" description="Peptidase MA-like" evidence="4">
    <location>
        <begin position="493"/>
        <end position="613"/>
    </location>
</feature>
<dbReference type="RefSeq" id="WP_231742047.1">
    <property type="nucleotide sequence ID" value="NZ_CP151726.1"/>
</dbReference>
<dbReference type="PANTHER" id="PTHR45586:SF1">
    <property type="entry name" value="LIPOPOLYSACCHARIDE ASSEMBLY PROTEIN B"/>
    <property type="match status" value="1"/>
</dbReference>
<dbReference type="SUPFAM" id="SSF48452">
    <property type="entry name" value="TPR-like"/>
    <property type="match status" value="2"/>
</dbReference>
<dbReference type="Gene3D" id="1.25.40.10">
    <property type="entry name" value="Tetratricopeptide repeat domain"/>
    <property type="match status" value="2"/>
</dbReference>
<dbReference type="Pfam" id="PF13485">
    <property type="entry name" value="Peptidase_MA_2"/>
    <property type="match status" value="1"/>
</dbReference>
<keyword evidence="6" id="KW-1185">Reference proteome</keyword>
<evidence type="ECO:0000259" key="4">
    <source>
        <dbReference type="Pfam" id="PF13485"/>
    </source>
</evidence>
<evidence type="ECO:0000313" key="5">
    <source>
        <dbReference type="EMBL" id="TWU02404.1"/>
    </source>
</evidence>
<dbReference type="AlphaFoldDB" id="A0A5C6AW95"/>
<dbReference type="PANTHER" id="PTHR45586">
    <property type="entry name" value="TPR REPEAT-CONTAINING PROTEIN PA4667"/>
    <property type="match status" value="1"/>
</dbReference>
<reference evidence="5 6" key="1">
    <citation type="submission" date="2019-02" db="EMBL/GenBank/DDBJ databases">
        <title>Deep-cultivation of Planctomycetes and their phenomic and genomic characterization uncovers novel biology.</title>
        <authorList>
            <person name="Wiegand S."/>
            <person name="Jogler M."/>
            <person name="Boedeker C."/>
            <person name="Pinto D."/>
            <person name="Vollmers J."/>
            <person name="Rivas-Marin E."/>
            <person name="Kohn T."/>
            <person name="Peeters S.H."/>
            <person name="Heuer A."/>
            <person name="Rast P."/>
            <person name="Oberbeckmann S."/>
            <person name="Bunk B."/>
            <person name="Jeske O."/>
            <person name="Meyerdierks A."/>
            <person name="Storesund J.E."/>
            <person name="Kallscheuer N."/>
            <person name="Luecker S."/>
            <person name="Lage O.M."/>
            <person name="Pohl T."/>
            <person name="Merkel B.J."/>
            <person name="Hornburger P."/>
            <person name="Mueller R.-W."/>
            <person name="Bruemmer F."/>
            <person name="Labrenz M."/>
            <person name="Spormann A.M."/>
            <person name="Op Den Camp H."/>
            <person name="Overmann J."/>
            <person name="Amann R."/>
            <person name="Jetten M.S.M."/>
            <person name="Mascher T."/>
            <person name="Medema M.H."/>
            <person name="Devos D.P."/>
            <person name="Kaster A.-K."/>
            <person name="Ovreas L."/>
            <person name="Rohde M."/>
            <person name="Galperin M.Y."/>
            <person name="Jogler C."/>
        </authorList>
    </citation>
    <scope>NUCLEOTIDE SEQUENCE [LARGE SCALE GENOMIC DNA]</scope>
    <source>
        <strain evidence="5 6">Pla52n</strain>
    </source>
</reference>
<keyword evidence="2" id="KW-0802">TPR repeat</keyword>
<gene>
    <name evidence="5" type="ORF">Pla52n_34540</name>
</gene>